<dbReference type="EMBL" id="CAMPGE010026335">
    <property type="protein sequence ID" value="CAI2384029.1"/>
    <property type="molecule type" value="Genomic_DNA"/>
</dbReference>
<comment type="caution">
    <text evidence="2">The sequence shown here is derived from an EMBL/GenBank/DDBJ whole genome shotgun (WGS) entry which is preliminary data.</text>
</comment>
<organism evidence="2 3">
    <name type="scientific">Euplotes crassus</name>
    <dbReference type="NCBI Taxonomy" id="5936"/>
    <lineage>
        <taxon>Eukaryota</taxon>
        <taxon>Sar</taxon>
        <taxon>Alveolata</taxon>
        <taxon>Ciliophora</taxon>
        <taxon>Intramacronucleata</taxon>
        <taxon>Spirotrichea</taxon>
        <taxon>Hypotrichia</taxon>
        <taxon>Euplotida</taxon>
        <taxon>Euplotidae</taxon>
        <taxon>Moneuplotes</taxon>
    </lineage>
</organism>
<evidence type="ECO:0000313" key="2">
    <source>
        <dbReference type="EMBL" id="CAI2384029.1"/>
    </source>
</evidence>
<proteinExistence type="predicted"/>
<protein>
    <submittedName>
        <fullName evidence="2">Uncharacterized protein</fullName>
    </submittedName>
</protein>
<keyword evidence="3" id="KW-1185">Reference proteome</keyword>
<gene>
    <name evidence="2" type="ORF">ECRASSUSDP1_LOCUS25548</name>
</gene>
<evidence type="ECO:0000313" key="3">
    <source>
        <dbReference type="Proteomes" id="UP001295684"/>
    </source>
</evidence>
<sequence length="279" mass="32085">MMIQMLNERVKGQVEHSPEDAYKKLNQNPIFKNLGIAIRDCNENSIQISPKNKRKIDNRINQPSGNSLGTPKNSDRFRCGGFSYDSDIPLSTKYPSINFNKFGYLYNFSKQRGQEQAEKRKNLTEKVSVESLYEEPDIPNIQQIIKNPCIFSIRDKLMTRKLSDTHRPPLTTSQQTSKELVRMKCEQRHRKNLSLQIEPVQKGIKNILIDRNSKFPEKIPAKVKSTYLHNLMDDKSFCPKLVHNGGRPQDKDGFEESIRGQEKAGVSGSTFLCSELCKY</sequence>
<accession>A0AAD1Y3S7</accession>
<dbReference type="AlphaFoldDB" id="A0AAD1Y3S7"/>
<dbReference type="Proteomes" id="UP001295684">
    <property type="component" value="Unassembled WGS sequence"/>
</dbReference>
<name>A0AAD1Y3S7_EUPCR</name>
<reference evidence="2" key="1">
    <citation type="submission" date="2023-07" db="EMBL/GenBank/DDBJ databases">
        <authorList>
            <consortium name="AG Swart"/>
            <person name="Singh M."/>
            <person name="Singh A."/>
            <person name="Seah K."/>
            <person name="Emmerich C."/>
        </authorList>
    </citation>
    <scope>NUCLEOTIDE SEQUENCE</scope>
    <source>
        <strain evidence="2">DP1</strain>
    </source>
</reference>
<feature type="compositionally biased region" description="Basic and acidic residues" evidence="1">
    <location>
        <begin position="248"/>
        <end position="261"/>
    </location>
</feature>
<evidence type="ECO:0000256" key="1">
    <source>
        <dbReference type="SAM" id="MobiDB-lite"/>
    </source>
</evidence>
<feature type="region of interest" description="Disordered" evidence="1">
    <location>
        <begin position="242"/>
        <end position="261"/>
    </location>
</feature>